<dbReference type="CDD" id="cd02598">
    <property type="entry name" value="HAD_BPGM"/>
    <property type="match status" value="1"/>
</dbReference>
<keyword evidence="3" id="KW-0963">Cytoplasm</keyword>
<evidence type="ECO:0000256" key="8">
    <source>
        <dbReference type="ARBA" id="ARBA00023277"/>
    </source>
</evidence>
<keyword evidence="6 14" id="KW-0460">Magnesium</keyword>
<feature type="active site" description="Nucleophile" evidence="12">
    <location>
        <position position="9"/>
    </location>
</feature>
<feature type="binding site" evidence="13">
    <location>
        <begin position="9"/>
        <end position="11"/>
    </location>
    <ligand>
        <name>substrate</name>
    </ligand>
</feature>
<evidence type="ECO:0000256" key="4">
    <source>
        <dbReference type="ARBA" id="ARBA00022553"/>
    </source>
</evidence>
<keyword evidence="8" id="KW-0119">Carbohydrate metabolism</keyword>
<feature type="binding site" evidence="13">
    <location>
        <begin position="44"/>
        <end position="49"/>
    </location>
    <ligand>
        <name>substrate</name>
    </ligand>
</feature>
<dbReference type="InterPro" id="IPR010972">
    <property type="entry name" value="Beta-PGM"/>
</dbReference>
<comment type="similarity">
    <text evidence="2">Belongs to the HAD-like hydrolase superfamily. CbbY/CbbZ/Gph/YieH family.</text>
</comment>
<dbReference type="Pfam" id="PF00702">
    <property type="entry name" value="Hydrolase"/>
    <property type="match status" value="1"/>
</dbReference>
<dbReference type="GO" id="GO:0000287">
    <property type="term" value="F:magnesium ion binding"/>
    <property type="evidence" value="ECO:0007669"/>
    <property type="project" value="InterPro"/>
</dbReference>
<dbReference type="SFLD" id="SFLDS00003">
    <property type="entry name" value="Haloacid_Dehalogenase"/>
    <property type="match status" value="1"/>
</dbReference>
<dbReference type="FunFam" id="1.10.150.240:FF:000010">
    <property type="entry name" value="Beta-phosphoglucomutase"/>
    <property type="match status" value="1"/>
</dbReference>
<dbReference type="STRING" id="137733.SAMN05421767_10331"/>
<dbReference type="InterPro" id="IPR051806">
    <property type="entry name" value="HAD-like_SPP"/>
</dbReference>
<organism evidence="16 17">
    <name type="scientific">Granulicatella balaenopterae</name>
    <dbReference type="NCBI Taxonomy" id="137733"/>
    <lineage>
        <taxon>Bacteria</taxon>
        <taxon>Bacillati</taxon>
        <taxon>Bacillota</taxon>
        <taxon>Bacilli</taxon>
        <taxon>Lactobacillales</taxon>
        <taxon>Carnobacteriaceae</taxon>
        <taxon>Granulicatella</taxon>
    </lineage>
</organism>
<keyword evidence="7" id="KW-0413">Isomerase</keyword>
<evidence type="ECO:0000256" key="15">
    <source>
        <dbReference type="PIRSR" id="PIRSR610972-4"/>
    </source>
</evidence>
<reference evidence="16 17" key="1">
    <citation type="submission" date="2016-10" db="EMBL/GenBank/DDBJ databases">
        <authorList>
            <person name="de Groot N.N."/>
        </authorList>
    </citation>
    <scope>NUCLEOTIDE SEQUENCE [LARGE SCALE GENOMIC DNA]</scope>
    <source>
        <strain evidence="16 17">DSM 15827</strain>
    </source>
</reference>
<dbReference type="Gene3D" id="1.10.150.240">
    <property type="entry name" value="Putative phosphatase, domain 2"/>
    <property type="match status" value="1"/>
</dbReference>
<feature type="binding site" evidence="14">
    <location>
        <position position="11"/>
    </location>
    <ligand>
        <name>Mg(2+)</name>
        <dbReference type="ChEBI" id="CHEBI:18420"/>
    </ligand>
</feature>
<dbReference type="Proteomes" id="UP000198556">
    <property type="component" value="Unassembled WGS sequence"/>
</dbReference>
<evidence type="ECO:0000256" key="1">
    <source>
        <dbReference type="ARBA" id="ARBA00004496"/>
    </source>
</evidence>
<dbReference type="SFLD" id="SFLDG01135">
    <property type="entry name" value="C1.5.6:_HAD__Beta-PGM__Phospha"/>
    <property type="match status" value="1"/>
</dbReference>
<dbReference type="SUPFAM" id="SSF56784">
    <property type="entry name" value="HAD-like"/>
    <property type="match status" value="1"/>
</dbReference>
<dbReference type="PANTHER" id="PTHR43481:SF4">
    <property type="entry name" value="GLYCEROL-1-PHOSPHATE PHOSPHOHYDROLASE 1-RELATED"/>
    <property type="match status" value="1"/>
</dbReference>
<dbReference type="GO" id="GO:0005975">
    <property type="term" value="P:carbohydrate metabolic process"/>
    <property type="evidence" value="ECO:0007669"/>
    <property type="project" value="InterPro"/>
</dbReference>
<evidence type="ECO:0000256" key="11">
    <source>
        <dbReference type="ARBA" id="ARBA00044991"/>
    </source>
</evidence>
<evidence type="ECO:0000256" key="10">
    <source>
        <dbReference type="ARBA" id="ARBA00044968"/>
    </source>
</evidence>
<keyword evidence="5 14" id="KW-0479">Metal-binding</keyword>
<proteinExistence type="inferred from homology"/>
<feature type="binding site" evidence="14">
    <location>
        <position position="171"/>
    </location>
    <ligand>
        <name>Mg(2+)</name>
        <dbReference type="ChEBI" id="CHEBI:18420"/>
    </ligand>
</feature>
<feature type="binding site" evidence="13">
    <location>
        <position position="147"/>
    </location>
    <ligand>
        <name>substrate</name>
    </ligand>
</feature>
<evidence type="ECO:0000256" key="6">
    <source>
        <dbReference type="ARBA" id="ARBA00022842"/>
    </source>
</evidence>
<keyword evidence="17" id="KW-1185">Reference proteome</keyword>
<feature type="site" description="Important for catalytic activity and assists the phosphoryl transfer reaction to Asp8 by balancing charge and orienting the reacting groups" evidence="15">
    <location>
        <position position="147"/>
    </location>
</feature>
<feature type="binding site" evidence="13">
    <location>
        <position position="25"/>
    </location>
    <ligand>
        <name>substrate</name>
    </ligand>
</feature>
<evidence type="ECO:0000256" key="14">
    <source>
        <dbReference type="PIRSR" id="PIRSR610972-3"/>
    </source>
</evidence>
<dbReference type="InterPro" id="IPR006439">
    <property type="entry name" value="HAD-SF_hydro_IA"/>
</dbReference>
<keyword evidence="4" id="KW-0597">Phosphoprotein</keyword>
<dbReference type="AlphaFoldDB" id="A0A1H9HQS3"/>
<evidence type="ECO:0000256" key="13">
    <source>
        <dbReference type="PIRSR" id="PIRSR610972-2"/>
    </source>
</evidence>
<evidence type="ECO:0000313" key="17">
    <source>
        <dbReference type="Proteomes" id="UP000198556"/>
    </source>
</evidence>
<comment type="subcellular location">
    <subcellularLocation>
        <location evidence="1">Cytoplasm</location>
    </subcellularLocation>
</comment>
<evidence type="ECO:0000256" key="5">
    <source>
        <dbReference type="ARBA" id="ARBA00022723"/>
    </source>
</evidence>
<dbReference type="EC" id="5.4.2.6" evidence="10"/>
<comment type="catalytic activity">
    <reaction evidence="9">
        <text>beta-D-glucose 1-phosphate = beta-D-glucose 6-phosphate</text>
        <dbReference type="Rhea" id="RHEA:20113"/>
        <dbReference type="ChEBI" id="CHEBI:57684"/>
        <dbReference type="ChEBI" id="CHEBI:58247"/>
        <dbReference type="EC" id="5.4.2.6"/>
    </reaction>
</comment>
<dbReference type="InterPro" id="IPR023198">
    <property type="entry name" value="PGP-like_dom2"/>
</dbReference>
<dbReference type="InterPro" id="IPR036412">
    <property type="entry name" value="HAD-like_sf"/>
</dbReference>
<evidence type="ECO:0000256" key="9">
    <source>
        <dbReference type="ARBA" id="ARBA00044926"/>
    </source>
</evidence>
<dbReference type="OrthoDB" id="9797743at2"/>
<evidence type="ECO:0000256" key="12">
    <source>
        <dbReference type="PIRSR" id="PIRSR610972-1"/>
    </source>
</evidence>
<feature type="active site" description="Proton donor/acceptor" evidence="12">
    <location>
        <position position="11"/>
    </location>
</feature>
<dbReference type="PANTHER" id="PTHR43481">
    <property type="entry name" value="FRUCTOSE-1-PHOSPHATE PHOSPHATASE"/>
    <property type="match status" value="1"/>
</dbReference>
<protein>
    <recommendedName>
        <fullName evidence="11">Beta-phosphoglucomutase</fullName>
        <ecNumber evidence="10">5.4.2.6</ecNumber>
    </recommendedName>
</protein>
<dbReference type="SFLD" id="SFLDG01129">
    <property type="entry name" value="C1.5:_HAD__Beta-PGM__Phosphata"/>
    <property type="match status" value="1"/>
</dbReference>
<dbReference type="NCBIfam" id="TIGR01509">
    <property type="entry name" value="HAD-SF-IA-v3"/>
    <property type="match status" value="1"/>
</dbReference>
<dbReference type="NCBIfam" id="TIGR01990">
    <property type="entry name" value="bPGM"/>
    <property type="match status" value="1"/>
</dbReference>
<feature type="binding site" evidence="14">
    <location>
        <position position="172"/>
    </location>
    <ligand>
        <name>Mg(2+)</name>
        <dbReference type="ChEBI" id="CHEBI:18420"/>
    </ligand>
</feature>
<feature type="binding site" evidence="14">
    <location>
        <position position="9"/>
    </location>
    <ligand>
        <name>Mg(2+)</name>
        <dbReference type="ChEBI" id="CHEBI:18420"/>
    </ligand>
</feature>
<dbReference type="GO" id="GO:0050308">
    <property type="term" value="F:sugar-phosphatase activity"/>
    <property type="evidence" value="ECO:0007669"/>
    <property type="project" value="TreeGrafter"/>
</dbReference>
<dbReference type="Gene3D" id="3.40.50.1000">
    <property type="entry name" value="HAD superfamily/HAD-like"/>
    <property type="match status" value="1"/>
</dbReference>
<dbReference type="InterPro" id="IPR010976">
    <property type="entry name" value="B-phosphoglucomutase_hydrolase"/>
</dbReference>
<dbReference type="RefSeq" id="WP_089745811.1">
    <property type="nucleotide sequence ID" value="NZ_FOGF01000003.1"/>
</dbReference>
<dbReference type="GO" id="GO:0008801">
    <property type="term" value="F:beta-phosphoglucomutase activity"/>
    <property type="evidence" value="ECO:0007669"/>
    <property type="project" value="UniProtKB-EC"/>
</dbReference>
<sequence length="222" mass="24145">MTIKGFVFDLDGVITDSAEYHFLAWKALAKELDIMINREFNEQLKGVSRMDSLERILKYGAKDQLYNQQEKEALAAKKNEHYVSLIKDVTKKDLLPGVSEFLTELKAKDMKLALASASKNGPFLLEGLGIKELFDTIVDPAQLTHGKPDPEIFQKGASQLGLSVEECVGIEDAPAGIEAINAAGMFSVGIGSKDSLGAADYLISSTEELALDNILVAVAHTK</sequence>
<evidence type="ECO:0000256" key="2">
    <source>
        <dbReference type="ARBA" id="ARBA00006171"/>
    </source>
</evidence>
<gene>
    <name evidence="16" type="ORF">SAMN05421767_10331</name>
</gene>
<dbReference type="NCBIfam" id="TIGR02009">
    <property type="entry name" value="PGMB-YQAB-SF"/>
    <property type="match status" value="1"/>
</dbReference>
<dbReference type="InterPro" id="IPR023214">
    <property type="entry name" value="HAD_sf"/>
</dbReference>
<comment type="cofactor">
    <cofactor evidence="14">
        <name>Mg(2+)</name>
        <dbReference type="ChEBI" id="CHEBI:18420"/>
    </cofactor>
    <text evidence="14">Binds 2 magnesium ions per subunit.</text>
</comment>
<dbReference type="GO" id="GO:0005737">
    <property type="term" value="C:cytoplasm"/>
    <property type="evidence" value="ECO:0007669"/>
    <property type="project" value="UniProtKB-SubCell"/>
</dbReference>
<feature type="site" description="Important for catalytic activity and assists the phosphoryl transfer reaction to Asp8 by balancing charge and orienting the reacting groups" evidence="15">
    <location>
        <position position="116"/>
    </location>
</feature>
<evidence type="ECO:0000256" key="3">
    <source>
        <dbReference type="ARBA" id="ARBA00022490"/>
    </source>
</evidence>
<name>A0A1H9HQS3_9LACT</name>
<feature type="binding site" evidence="13">
    <location>
        <position position="52"/>
    </location>
    <ligand>
        <name>substrate</name>
    </ligand>
</feature>
<feature type="binding site" evidence="13">
    <location>
        <begin position="116"/>
        <end position="120"/>
    </location>
    <ligand>
        <name>substrate</name>
    </ligand>
</feature>
<dbReference type="PRINTS" id="PR00413">
    <property type="entry name" value="HADHALOGNASE"/>
</dbReference>
<feature type="binding site" evidence="13">
    <location>
        <position position="78"/>
    </location>
    <ligand>
        <name>substrate</name>
    </ligand>
</feature>
<accession>A0A1H9HQS3</accession>
<dbReference type="EMBL" id="FOGF01000003">
    <property type="protein sequence ID" value="SEQ64667.1"/>
    <property type="molecule type" value="Genomic_DNA"/>
</dbReference>
<evidence type="ECO:0000256" key="7">
    <source>
        <dbReference type="ARBA" id="ARBA00023235"/>
    </source>
</evidence>
<evidence type="ECO:0000313" key="16">
    <source>
        <dbReference type="EMBL" id="SEQ64667.1"/>
    </source>
</evidence>